<dbReference type="Gene3D" id="3.75.10.10">
    <property type="entry name" value="L-arginine/glycine Amidinotransferase, Chain A"/>
    <property type="match status" value="1"/>
</dbReference>
<evidence type="ECO:0000256" key="1">
    <source>
        <dbReference type="ARBA" id="ARBA00022801"/>
    </source>
</evidence>
<dbReference type="PANTHER" id="PTHR31377">
    <property type="entry name" value="AGMATINE DEIMINASE-RELATED"/>
    <property type="match status" value="1"/>
</dbReference>
<evidence type="ECO:0000313" key="3">
    <source>
        <dbReference type="Proteomes" id="UP001161391"/>
    </source>
</evidence>
<proteinExistence type="predicted"/>
<gene>
    <name evidence="2" type="ORF">GCM10007853_19410</name>
</gene>
<dbReference type="InterPro" id="IPR007466">
    <property type="entry name" value="Peptidyl-Arg-deiminase_porph"/>
</dbReference>
<dbReference type="SUPFAM" id="SSF55909">
    <property type="entry name" value="Pentein"/>
    <property type="match status" value="1"/>
</dbReference>
<organism evidence="2 3">
    <name type="scientific">Algimonas ampicilliniresistens</name>
    <dbReference type="NCBI Taxonomy" id="1298735"/>
    <lineage>
        <taxon>Bacteria</taxon>
        <taxon>Pseudomonadati</taxon>
        <taxon>Pseudomonadota</taxon>
        <taxon>Alphaproteobacteria</taxon>
        <taxon>Maricaulales</taxon>
        <taxon>Robiginitomaculaceae</taxon>
        <taxon>Algimonas</taxon>
    </lineage>
</organism>
<reference evidence="2" key="2">
    <citation type="submission" date="2023-01" db="EMBL/GenBank/DDBJ databases">
        <title>Draft genome sequence of Algimonas ampicilliniresistens strain NBRC 108219.</title>
        <authorList>
            <person name="Sun Q."/>
            <person name="Mori K."/>
        </authorList>
    </citation>
    <scope>NUCLEOTIDE SEQUENCE</scope>
    <source>
        <strain evidence="2">NBRC 108219</strain>
    </source>
</reference>
<protein>
    <recommendedName>
        <fullName evidence="4">Peptide ABC transporter permease</fullName>
    </recommendedName>
</protein>
<evidence type="ECO:0000313" key="2">
    <source>
        <dbReference type="EMBL" id="GLQ24067.1"/>
    </source>
</evidence>
<sequence length="338" mass="37307">MQAHDRQTHDSAAVSTDTDRELIILAAPGPDGYYDAVQEDIVAFHIRYAEAISAHDDVIVLSGPNLHARYVDALGDDRVALIPMADIWMRDFTPLNAVNPVTMRYSPAGQGGGRTGRREAKFVQSELEDMLQAASLKLPESTLINDGGNFVDDYAGRVVLSRKFLRDNQLSENEGRVAVRETTGANHIAFIEADEQGGLEHADGVVAFIGPNQLVINRYPEDAAYADTLKADLRAGLPGVAIHEIVTPYDGSDIYDVRFGSACGLYTNMLVTPQRIYFPQFGIAEDHEALEQLRRWTDREVIPVQSSQVCRMGGGVRCMSWQLRGEPAARLKTYLSDR</sequence>
<keyword evidence="1" id="KW-0378">Hydrolase</keyword>
<keyword evidence="3" id="KW-1185">Reference proteome</keyword>
<reference evidence="2" key="1">
    <citation type="journal article" date="2014" name="Int. J. Syst. Evol. Microbiol.">
        <title>Complete genome of a new Firmicutes species belonging to the dominant human colonic microbiota ('Ruminococcus bicirculans') reveals two chromosomes and a selective capacity to utilize plant glucans.</title>
        <authorList>
            <consortium name="NISC Comparative Sequencing Program"/>
            <person name="Wegmann U."/>
            <person name="Louis P."/>
            <person name="Goesmann A."/>
            <person name="Henrissat B."/>
            <person name="Duncan S.H."/>
            <person name="Flint H.J."/>
        </authorList>
    </citation>
    <scope>NUCLEOTIDE SEQUENCE</scope>
    <source>
        <strain evidence="2">NBRC 108219</strain>
    </source>
</reference>
<dbReference type="EMBL" id="BSNK01000002">
    <property type="protein sequence ID" value="GLQ24067.1"/>
    <property type="molecule type" value="Genomic_DNA"/>
</dbReference>
<name>A0ABQ5VCE0_9PROT</name>
<dbReference type="Pfam" id="PF04371">
    <property type="entry name" value="PAD_porph"/>
    <property type="match status" value="1"/>
</dbReference>
<comment type="caution">
    <text evidence="2">The sequence shown here is derived from an EMBL/GenBank/DDBJ whole genome shotgun (WGS) entry which is preliminary data.</text>
</comment>
<dbReference type="PANTHER" id="PTHR31377:SF0">
    <property type="entry name" value="AGMATINE DEIMINASE-RELATED"/>
    <property type="match status" value="1"/>
</dbReference>
<accession>A0ABQ5VCE0</accession>
<dbReference type="Proteomes" id="UP001161391">
    <property type="component" value="Unassembled WGS sequence"/>
</dbReference>
<evidence type="ECO:0008006" key="4">
    <source>
        <dbReference type="Google" id="ProtNLM"/>
    </source>
</evidence>